<name>A0A9X4RTZ0_9FLAO</name>
<organism evidence="8 9">
    <name type="scientific">Profundicola chukchiensis</name>
    <dbReference type="NCBI Taxonomy" id="2961959"/>
    <lineage>
        <taxon>Bacteria</taxon>
        <taxon>Pseudomonadati</taxon>
        <taxon>Bacteroidota</taxon>
        <taxon>Flavobacteriia</taxon>
        <taxon>Flavobacteriales</taxon>
        <taxon>Weeksellaceae</taxon>
        <taxon>Profundicola</taxon>
    </lineage>
</organism>
<comment type="subunit">
    <text evidence="6">Homotetramer. Forms an RuvA(8)-RuvB(12)-Holliday junction (HJ) complex. HJ DNA is sandwiched between 2 RuvA tetramers; dsDNA enters through RuvA and exits via RuvB. An RuvB hexamer assembles on each DNA strand where it exits the tetramer. Each RuvB hexamer is contacted by two RuvA subunits (via domain III) on 2 adjacent RuvB subunits; this complex drives branch migration. In the full resolvosome a probable DNA-RuvA(4)-RuvB(12)-RuvC(2) complex forms which resolves the HJ.</text>
</comment>
<evidence type="ECO:0000256" key="4">
    <source>
        <dbReference type="ARBA" id="ARBA00023172"/>
    </source>
</evidence>
<dbReference type="RefSeq" id="WP_304416600.1">
    <property type="nucleotide sequence ID" value="NZ_JANAIE010000003.1"/>
</dbReference>
<dbReference type="AlphaFoldDB" id="A0A9X4RTZ0"/>
<keyword evidence="5 6" id="KW-0234">DNA repair</keyword>
<dbReference type="InterPro" id="IPR010994">
    <property type="entry name" value="RuvA_2-like"/>
</dbReference>
<keyword evidence="3 6" id="KW-0238">DNA-binding</keyword>
<dbReference type="InterPro" id="IPR011114">
    <property type="entry name" value="RuvA_C"/>
</dbReference>
<dbReference type="HAMAP" id="MF_00031">
    <property type="entry name" value="DNA_HJ_migration_RuvA"/>
    <property type="match status" value="1"/>
</dbReference>
<protein>
    <recommendedName>
        <fullName evidence="6">Holliday junction branch migration complex subunit RuvA</fullName>
    </recommendedName>
</protein>
<dbReference type="SUPFAM" id="SSF50249">
    <property type="entry name" value="Nucleic acid-binding proteins"/>
    <property type="match status" value="1"/>
</dbReference>
<dbReference type="InterPro" id="IPR036267">
    <property type="entry name" value="RuvA_C_sf"/>
</dbReference>
<dbReference type="GO" id="GO:0009378">
    <property type="term" value="F:four-way junction helicase activity"/>
    <property type="evidence" value="ECO:0007669"/>
    <property type="project" value="InterPro"/>
</dbReference>
<dbReference type="InterPro" id="IPR003583">
    <property type="entry name" value="Hlx-hairpin-Hlx_DNA-bd_motif"/>
</dbReference>
<dbReference type="GO" id="GO:0006310">
    <property type="term" value="P:DNA recombination"/>
    <property type="evidence" value="ECO:0007669"/>
    <property type="project" value="UniProtKB-UniRule"/>
</dbReference>
<dbReference type="GO" id="GO:0048476">
    <property type="term" value="C:Holliday junction resolvase complex"/>
    <property type="evidence" value="ECO:0007669"/>
    <property type="project" value="UniProtKB-UniRule"/>
</dbReference>
<dbReference type="Pfam" id="PF01330">
    <property type="entry name" value="RuvA_N"/>
    <property type="match status" value="1"/>
</dbReference>
<evidence type="ECO:0000256" key="5">
    <source>
        <dbReference type="ARBA" id="ARBA00023204"/>
    </source>
</evidence>
<comment type="caution">
    <text evidence="6">Lacks conserved residue(s) required for the propagation of feature annotation.</text>
</comment>
<evidence type="ECO:0000256" key="2">
    <source>
        <dbReference type="ARBA" id="ARBA00022763"/>
    </source>
</evidence>
<dbReference type="GO" id="GO:0005524">
    <property type="term" value="F:ATP binding"/>
    <property type="evidence" value="ECO:0007669"/>
    <property type="project" value="InterPro"/>
</dbReference>
<dbReference type="EMBL" id="JANCMU010000001">
    <property type="protein sequence ID" value="MDG4945136.1"/>
    <property type="molecule type" value="Genomic_DNA"/>
</dbReference>
<keyword evidence="4 6" id="KW-0233">DNA recombination</keyword>
<keyword evidence="9" id="KW-1185">Reference proteome</keyword>
<dbReference type="InterPro" id="IPR012340">
    <property type="entry name" value="NA-bd_OB-fold"/>
</dbReference>
<dbReference type="Proteomes" id="UP001152599">
    <property type="component" value="Unassembled WGS sequence"/>
</dbReference>
<dbReference type="NCBIfam" id="TIGR00084">
    <property type="entry name" value="ruvA"/>
    <property type="match status" value="1"/>
</dbReference>
<dbReference type="SMART" id="SM00278">
    <property type="entry name" value="HhH1"/>
    <property type="match status" value="2"/>
</dbReference>
<dbReference type="CDD" id="cd14332">
    <property type="entry name" value="UBA_RuvA_C"/>
    <property type="match status" value="1"/>
</dbReference>
<keyword evidence="2 6" id="KW-0227">DNA damage</keyword>
<dbReference type="GO" id="GO:0006281">
    <property type="term" value="P:DNA repair"/>
    <property type="evidence" value="ECO:0007669"/>
    <property type="project" value="UniProtKB-UniRule"/>
</dbReference>
<dbReference type="Gene3D" id="2.40.50.140">
    <property type="entry name" value="Nucleic acid-binding proteins"/>
    <property type="match status" value="1"/>
</dbReference>
<evidence type="ECO:0000256" key="3">
    <source>
        <dbReference type="ARBA" id="ARBA00023125"/>
    </source>
</evidence>
<evidence type="ECO:0000313" key="8">
    <source>
        <dbReference type="EMBL" id="MDG4945136.1"/>
    </source>
</evidence>
<comment type="subcellular location">
    <subcellularLocation>
        <location evidence="6">Cytoplasm</location>
    </subcellularLocation>
</comment>
<dbReference type="Gene3D" id="1.10.8.10">
    <property type="entry name" value="DNA helicase RuvA subunit, C-terminal domain"/>
    <property type="match status" value="1"/>
</dbReference>
<dbReference type="InterPro" id="IPR013849">
    <property type="entry name" value="DNA_helicase_Holl-junc_RuvA_I"/>
</dbReference>
<dbReference type="GO" id="GO:0000400">
    <property type="term" value="F:four-way junction DNA binding"/>
    <property type="evidence" value="ECO:0007669"/>
    <property type="project" value="UniProtKB-UniRule"/>
</dbReference>
<dbReference type="GO" id="GO:0005737">
    <property type="term" value="C:cytoplasm"/>
    <property type="evidence" value="ECO:0007669"/>
    <property type="project" value="UniProtKB-SubCell"/>
</dbReference>
<dbReference type="SUPFAM" id="SSF47781">
    <property type="entry name" value="RuvA domain 2-like"/>
    <property type="match status" value="1"/>
</dbReference>
<reference evidence="8" key="1">
    <citation type="submission" date="2022-07" db="EMBL/GenBank/DDBJ databases">
        <title>Description and genome-wide analysis of Profundicola chukchiensis gen. nov., sp. nov., marine bacteria isolated from bottom sediments of the Chukchi Sea.</title>
        <authorList>
            <person name="Romanenko L."/>
            <person name="Otstavnykh N."/>
            <person name="Kurilenko V."/>
            <person name="Eremeev V."/>
            <person name="Velansky P."/>
            <person name="Mikhailov V."/>
            <person name="Isaeva M."/>
        </authorList>
    </citation>
    <scope>NUCLEOTIDE SEQUENCE</scope>
    <source>
        <strain evidence="8">KMM 9713</strain>
    </source>
</reference>
<gene>
    <name evidence="6 8" type="primary">ruvA</name>
    <name evidence="8" type="ORF">NMK71_01810</name>
</gene>
<sequence>MIAQLRGRLIEIHPSHAIVDCGGVGYHVNISLTTYGKIQKEENVLFYTHHLVREDAQILYGFADKEERFVFEQLISVNGVGPASGMMMISTLNPGEIYHAIANEDAKTLQSVKGIGIKTAQRIIIDLKDKLAKLSDSEFISSSSENKIKFEALSALEVLGISKKQSEKIVQKLITDTPQITLEAVIKETLKKL</sequence>
<accession>A0A9X4RTZ0</accession>
<dbReference type="Pfam" id="PF14520">
    <property type="entry name" value="HHH_5"/>
    <property type="match status" value="1"/>
</dbReference>
<dbReference type="SUPFAM" id="SSF46929">
    <property type="entry name" value="DNA helicase RuvA subunit, C-terminal domain"/>
    <property type="match status" value="1"/>
</dbReference>
<evidence type="ECO:0000256" key="1">
    <source>
        <dbReference type="ARBA" id="ARBA00022490"/>
    </source>
</evidence>
<comment type="caution">
    <text evidence="8">The sequence shown here is derived from an EMBL/GenBank/DDBJ whole genome shotgun (WGS) entry which is preliminary data.</text>
</comment>
<proteinExistence type="inferred from homology"/>
<dbReference type="GO" id="GO:0009379">
    <property type="term" value="C:Holliday junction helicase complex"/>
    <property type="evidence" value="ECO:0007669"/>
    <property type="project" value="InterPro"/>
</dbReference>
<dbReference type="Pfam" id="PF07499">
    <property type="entry name" value="RuvA_C"/>
    <property type="match status" value="1"/>
</dbReference>
<evidence type="ECO:0000256" key="6">
    <source>
        <dbReference type="HAMAP-Rule" id="MF_00031"/>
    </source>
</evidence>
<keyword evidence="1 6" id="KW-0963">Cytoplasm</keyword>
<feature type="domain" description="Helix-hairpin-helix DNA-binding motif class 1" evidence="7">
    <location>
        <begin position="72"/>
        <end position="91"/>
    </location>
</feature>
<dbReference type="Gene3D" id="1.10.150.20">
    <property type="entry name" value="5' to 3' exonuclease, C-terminal subdomain"/>
    <property type="match status" value="1"/>
</dbReference>
<feature type="domain" description="Helix-hairpin-helix DNA-binding motif class 1" evidence="7">
    <location>
        <begin position="107"/>
        <end position="126"/>
    </location>
</feature>
<evidence type="ECO:0000259" key="7">
    <source>
        <dbReference type="SMART" id="SM00278"/>
    </source>
</evidence>
<dbReference type="InterPro" id="IPR000085">
    <property type="entry name" value="RuvA"/>
</dbReference>
<comment type="similarity">
    <text evidence="6">Belongs to the RuvA family.</text>
</comment>
<comment type="domain">
    <text evidence="6">Has three domains with a flexible linker between the domains II and III and assumes an 'L' shape. Domain III is highly mobile and contacts RuvB.</text>
</comment>
<evidence type="ECO:0000313" key="9">
    <source>
        <dbReference type="Proteomes" id="UP001152599"/>
    </source>
</evidence>
<feature type="region of interest" description="Domain III" evidence="6">
    <location>
        <begin position="146"/>
        <end position="193"/>
    </location>
</feature>
<comment type="function">
    <text evidence="6">The RuvA-RuvB-RuvC complex processes Holliday junction (HJ) DNA during genetic recombination and DNA repair, while the RuvA-RuvB complex plays an important role in the rescue of blocked DNA replication forks via replication fork reversal (RFR). RuvA specifically binds to HJ cruciform DNA, conferring on it an open structure. The RuvB hexamer acts as an ATP-dependent pump, pulling dsDNA into and through the RuvAB complex. HJ branch migration allows RuvC to scan DNA until it finds its consensus sequence, where it cleaves and resolves the cruciform DNA.</text>
</comment>